<name>A0ACB9DDC0_9ASTR</name>
<reference evidence="1 2" key="2">
    <citation type="journal article" date="2022" name="Mol. Ecol. Resour.">
        <title>The genomes of chicory, endive, great burdock and yacon provide insights into Asteraceae paleo-polyploidization history and plant inulin production.</title>
        <authorList>
            <person name="Fan W."/>
            <person name="Wang S."/>
            <person name="Wang H."/>
            <person name="Wang A."/>
            <person name="Jiang F."/>
            <person name="Liu H."/>
            <person name="Zhao H."/>
            <person name="Xu D."/>
            <person name="Zhang Y."/>
        </authorList>
    </citation>
    <scope>NUCLEOTIDE SEQUENCE [LARGE SCALE GENOMIC DNA]</scope>
    <source>
        <strain evidence="2">cv. Yunnan</strain>
        <tissue evidence="1">Leaves</tissue>
    </source>
</reference>
<keyword evidence="2" id="KW-1185">Reference proteome</keyword>
<proteinExistence type="predicted"/>
<comment type="caution">
    <text evidence="1">The sequence shown here is derived from an EMBL/GenBank/DDBJ whole genome shotgun (WGS) entry which is preliminary data.</text>
</comment>
<accession>A0ACB9DDC0</accession>
<evidence type="ECO:0000313" key="2">
    <source>
        <dbReference type="Proteomes" id="UP001056120"/>
    </source>
</evidence>
<protein>
    <submittedName>
        <fullName evidence="1">Uncharacterized protein</fullName>
    </submittedName>
</protein>
<sequence length="366" mass="40941">MVSLITSSNAHNLISPVVSSLRMGTNLKTSTTAAFRVLKKMRTRSGILCKGRSGILCKGLLESDTQVVLEGEILEFMKISRNPNDFPTKKELLGAGRVDLVHAIIAKGGWLSLGWDDSDDEHGWDSKEFDDIKDLNTSFDPSLSSCSPSHQCASYSVRSLETVIQEDAWIEGILYRLEKHRSLSFGTSMQEDGHCIYDSSAVNGGQRAYGSVDGHKSLPGELQRFSVTWEFHENENLNVKDRLKTTCAELAVLEGKFTSSVIDAQKKVKKKQRRTNAGCRSLQLLRYICIIWHDSASKVLLAGSVDGWTTQRKMERSEAGVFSLSLNLYSGRYKFKFIVDGVWRVDLLRHIVNNNGYENNVLIIPE</sequence>
<evidence type="ECO:0000313" key="1">
    <source>
        <dbReference type="EMBL" id="KAI3744542.1"/>
    </source>
</evidence>
<gene>
    <name evidence="1" type="ORF">L1987_57625</name>
</gene>
<dbReference type="EMBL" id="CM042036">
    <property type="protein sequence ID" value="KAI3744542.1"/>
    <property type="molecule type" value="Genomic_DNA"/>
</dbReference>
<reference evidence="2" key="1">
    <citation type="journal article" date="2022" name="Mol. Ecol. Resour.">
        <title>The genomes of chicory, endive, great burdock and yacon provide insights into Asteraceae palaeo-polyploidization history and plant inulin production.</title>
        <authorList>
            <person name="Fan W."/>
            <person name="Wang S."/>
            <person name="Wang H."/>
            <person name="Wang A."/>
            <person name="Jiang F."/>
            <person name="Liu H."/>
            <person name="Zhao H."/>
            <person name="Xu D."/>
            <person name="Zhang Y."/>
        </authorList>
    </citation>
    <scope>NUCLEOTIDE SEQUENCE [LARGE SCALE GENOMIC DNA]</scope>
    <source>
        <strain evidence="2">cv. Yunnan</strain>
    </source>
</reference>
<organism evidence="1 2">
    <name type="scientific">Smallanthus sonchifolius</name>
    <dbReference type="NCBI Taxonomy" id="185202"/>
    <lineage>
        <taxon>Eukaryota</taxon>
        <taxon>Viridiplantae</taxon>
        <taxon>Streptophyta</taxon>
        <taxon>Embryophyta</taxon>
        <taxon>Tracheophyta</taxon>
        <taxon>Spermatophyta</taxon>
        <taxon>Magnoliopsida</taxon>
        <taxon>eudicotyledons</taxon>
        <taxon>Gunneridae</taxon>
        <taxon>Pentapetalae</taxon>
        <taxon>asterids</taxon>
        <taxon>campanulids</taxon>
        <taxon>Asterales</taxon>
        <taxon>Asteraceae</taxon>
        <taxon>Asteroideae</taxon>
        <taxon>Heliantheae alliance</taxon>
        <taxon>Millerieae</taxon>
        <taxon>Smallanthus</taxon>
    </lineage>
</organism>
<dbReference type="Proteomes" id="UP001056120">
    <property type="component" value="Linkage Group LG19"/>
</dbReference>